<evidence type="ECO:0000256" key="1">
    <source>
        <dbReference type="SAM" id="Coils"/>
    </source>
</evidence>
<protein>
    <submittedName>
        <fullName evidence="2">Uncharacterized protein</fullName>
    </submittedName>
</protein>
<dbReference type="OrthoDB" id="10540852at2759"/>
<keyword evidence="3" id="KW-1185">Reference proteome</keyword>
<sequence length="417" mass="49586">MQLEINNKYIFNVENNIDNVRYVLDKMIGGIDICFVDPGLFPKISSWIENYRERYKNHDNSKIVLEKLDFFDDYINGYERREEITEILTQRSSRPAKKPPALTEQQVLAEVNLIMNKGHIREYNEREMNLVVAGLRKRRGELVEEGRYLEAEKANNYAKKIINHEQLTAVEVMQVEKCELIQQSIEEEKEKLIAKKLRWEKLHKNMKISANRELKEMKHQHKNELNKLISLKNDIPRPAYNKFSPELLNMRKREQAMIRSRRFAEAGQIKEIADEMERKETQINNKRWNDKIDFRIKNLLRSQKKQLDGRKLYWKNEENEMVNQANKEIANAERLINHMMHNFDEAKAAMELATSLKEGSRKEMNKTAQKLPSLLDNPKEIERVRTATHGQRRILNRKIYTRRAKTAMSNSPRMKPR</sequence>
<gene>
    <name evidence="2" type="ORF">TRFO_25285</name>
</gene>
<comment type="caution">
    <text evidence="2">The sequence shown here is derived from an EMBL/GenBank/DDBJ whole genome shotgun (WGS) entry which is preliminary data.</text>
</comment>
<dbReference type="RefSeq" id="XP_068359751.1">
    <property type="nucleotide sequence ID" value="XM_068504258.1"/>
</dbReference>
<accession>A0A1J4K5E4</accession>
<evidence type="ECO:0000313" key="2">
    <source>
        <dbReference type="EMBL" id="OHT06615.1"/>
    </source>
</evidence>
<name>A0A1J4K5E4_9EUKA</name>
<dbReference type="EMBL" id="MLAK01000720">
    <property type="protein sequence ID" value="OHT06615.1"/>
    <property type="molecule type" value="Genomic_DNA"/>
</dbReference>
<organism evidence="2 3">
    <name type="scientific">Tritrichomonas foetus</name>
    <dbReference type="NCBI Taxonomy" id="1144522"/>
    <lineage>
        <taxon>Eukaryota</taxon>
        <taxon>Metamonada</taxon>
        <taxon>Parabasalia</taxon>
        <taxon>Tritrichomonadida</taxon>
        <taxon>Tritrichomonadidae</taxon>
        <taxon>Tritrichomonas</taxon>
    </lineage>
</organism>
<feature type="coiled-coil region" evidence="1">
    <location>
        <begin position="207"/>
        <end position="234"/>
    </location>
</feature>
<proteinExistence type="predicted"/>
<feature type="coiled-coil region" evidence="1">
    <location>
        <begin position="315"/>
        <end position="349"/>
    </location>
</feature>
<dbReference type="PANTHER" id="PTHR47026:SF2">
    <property type="entry name" value="FLAGELLAR ASSOCIATED PROTEIN"/>
    <property type="match status" value="1"/>
</dbReference>
<keyword evidence="1" id="KW-0175">Coiled coil</keyword>
<evidence type="ECO:0000313" key="3">
    <source>
        <dbReference type="Proteomes" id="UP000179807"/>
    </source>
</evidence>
<reference evidence="2" key="1">
    <citation type="submission" date="2016-10" db="EMBL/GenBank/DDBJ databases">
        <authorList>
            <person name="Benchimol M."/>
            <person name="Almeida L.G."/>
            <person name="Vasconcelos A.T."/>
            <person name="Perreira-Neves A."/>
            <person name="Rosa I.A."/>
            <person name="Tasca T."/>
            <person name="Bogo M.R."/>
            <person name="de Souza W."/>
        </authorList>
    </citation>
    <scope>NUCLEOTIDE SEQUENCE [LARGE SCALE GENOMIC DNA]</scope>
    <source>
        <strain evidence="2">K</strain>
    </source>
</reference>
<dbReference type="AlphaFoldDB" id="A0A1J4K5E4"/>
<dbReference type="VEuPathDB" id="TrichDB:TRFO_25285"/>
<dbReference type="Proteomes" id="UP000179807">
    <property type="component" value="Unassembled WGS sequence"/>
</dbReference>
<dbReference type="GeneID" id="94838962"/>
<dbReference type="PANTHER" id="PTHR47026">
    <property type="entry name" value="PIGMENTOSA GTPASE REGULATOR-LIKE PROTEIN, PUTATIVE-RELATED"/>
    <property type="match status" value="1"/>
</dbReference>